<sequence length="335" mass="35854">MSKRMKYYLGVDAGGSKTLAVIADENGRIAGIGRGGNGNHQSDRRQAETSLKEAVSGALRTAGLTEEQIEFAWFGLAGADRESDYLVLRPMIAGLKLPRTEISCDTTIALRAGTENAYGIVLICGSGVNCSGTNQAGKTFQCGGFGYLFGDFGGGYDLSVEVFRSVIRAFEGREEATVLSEKLIGLLDYASVAELREDYLDHSRQPPIGVAELLFPAAEEGDATAIRLLVKQGEELGLAAAATVRQLDMGQDAFEIVLAGSLLTKGDQAGIIRSAIERKAKEAAPGCTLKVLNREPVVGALLWAMERGGLRITRELTTRLSHIHPNIIPNIQNIQ</sequence>
<reference evidence="3" key="1">
    <citation type="journal article" date="2019" name="Int. J. Syst. Evol. Microbiol.">
        <title>The Global Catalogue of Microorganisms (GCM) 10K type strain sequencing project: providing services to taxonomists for standard genome sequencing and annotation.</title>
        <authorList>
            <consortium name="The Broad Institute Genomics Platform"/>
            <consortium name="The Broad Institute Genome Sequencing Center for Infectious Disease"/>
            <person name="Wu L."/>
            <person name="Ma J."/>
        </authorList>
    </citation>
    <scope>NUCLEOTIDE SEQUENCE [LARGE SCALE GENOMIC DNA]</scope>
    <source>
        <strain evidence="3">CCUG 49571</strain>
    </source>
</reference>
<feature type="domain" description="ATPase BadF/BadG/BcrA/BcrD type" evidence="1">
    <location>
        <begin position="9"/>
        <end position="304"/>
    </location>
</feature>
<dbReference type="InterPro" id="IPR052519">
    <property type="entry name" value="Euk-type_GlcNAc_Kinase"/>
</dbReference>
<dbReference type="PANTHER" id="PTHR43190:SF3">
    <property type="entry name" value="N-ACETYL-D-GLUCOSAMINE KINASE"/>
    <property type="match status" value="1"/>
</dbReference>
<comment type="caution">
    <text evidence="2">The sequence shown here is derived from an EMBL/GenBank/DDBJ whole genome shotgun (WGS) entry which is preliminary data.</text>
</comment>
<dbReference type="SUPFAM" id="SSF53067">
    <property type="entry name" value="Actin-like ATPase domain"/>
    <property type="match status" value="2"/>
</dbReference>
<keyword evidence="2" id="KW-0808">Transferase</keyword>
<accession>A0ABV9F8V4</accession>
<gene>
    <name evidence="2" type="ORF">ACFO3S_09160</name>
</gene>
<dbReference type="InterPro" id="IPR002731">
    <property type="entry name" value="ATPase_BadF"/>
</dbReference>
<dbReference type="RefSeq" id="WP_378094612.1">
    <property type="nucleotide sequence ID" value="NZ_JBHSEP010000005.1"/>
</dbReference>
<evidence type="ECO:0000313" key="2">
    <source>
        <dbReference type="EMBL" id="MFC4598398.1"/>
    </source>
</evidence>
<keyword evidence="3" id="KW-1185">Reference proteome</keyword>
<dbReference type="Pfam" id="PF01869">
    <property type="entry name" value="BcrAD_BadFG"/>
    <property type="match status" value="1"/>
</dbReference>
<dbReference type="PANTHER" id="PTHR43190">
    <property type="entry name" value="N-ACETYL-D-GLUCOSAMINE KINASE"/>
    <property type="match status" value="1"/>
</dbReference>
<protein>
    <submittedName>
        <fullName evidence="2">N-acetylglucosamine kinase</fullName>
    </submittedName>
</protein>
<dbReference type="Proteomes" id="UP001596028">
    <property type="component" value="Unassembled WGS sequence"/>
</dbReference>
<keyword evidence="2" id="KW-0418">Kinase</keyword>
<dbReference type="GO" id="GO:0016301">
    <property type="term" value="F:kinase activity"/>
    <property type="evidence" value="ECO:0007669"/>
    <property type="project" value="UniProtKB-KW"/>
</dbReference>
<name>A0ABV9F8V4_9BACL</name>
<evidence type="ECO:0000259" key="1">
    <source>
        <dbReference type="Pfam" id="PF01869"/>
    </source>
</evidence>
<organism evidence="2 3">
    <name type="scientific">Cohnella hongkongensis</name>
    <dbReference type="NCBI Taxonomy" id="178337"/>
    <lineage>
        <taxon>Bacteria</taxon>
        <taxon>Bacillati</taxon>
        <taxon>Bacillota</taxon>
        <taxon>Bacilli</taxon>
        <taxon>Bacillales</taxon>
        <taxon>Paenibacillaceae</taxon>
        <taxon>Cohnella</taxon>
    </lineage>
</organism>
<dbReference type="CDD" id="cd24007">
    <property type="entry name" value="ASKHA_NBD_eukNAGK-like"/>
    <property type="match status" value="1"/>
</dbReference>
<dbReference type="Gene3D" id="3.30.420.40">
    <property type="match status" value="2"/>
</dbReference>
<evidence type="ECO:0000313" key="3">
    <source>
        <dbReference type="Proteomes" id="UP001596028"/>
    </source>
</evidence>
<dbReference type="EMBL" id="JBHSEP010000005">
    <property type="protein sequence ID" value="MFC4598398.1"/>
    <property type="molecule type" value="Genomic_DNA"/>
</dbReference>
<dbReference type="InterPro" id="IPR043129">
    <property type="entry name" value="ATPase_NBD"/>
</dbReference>
<proteinExistence type="predicted"/>